<dbReference type="PROSITE" id="PS51726">
    <property type="entry name" value="MYST_HAT"/>
    <property type="match status" value="1"/>
</dbReference>
<evidence type="ECO:0000256" key="7">
    <source>
        <dbReference type="ARBA" id="ARBA00022833"/>
    </source>
</evidence>
<evidence type="ECO:0000256" key="6">
    <source>
        <dbReference type="ARBA" id="ARBA00022771"/>
    </source>
</evidence>
<evidence type="ECO:0000313" key="15">
    <source>
        <dbReference type="Proteomes" id="UP001162162"/>
    </source>
</evidence>
<comment type="caution">
    <text evidence="14">The sequence shown here is derived from an EMBL/GenBank/DDBJ whole genome shotgun (WGS) entry which is preliminary data.</text>
</comment>
<dbReference type="PANTHER" id="PTHR10615:SF217">
    <property type="entry name" value="HISTONE ACETYLTRANSFERASE"/>
    <property type="match status" value="1"/>
</dbReference>
<dbReference type="CDD" id="cd04301">
    <property type="entry name" value="NAT_SF"/>
    <property type="match status" value="1"/>
</dbReference>
<dbReference type="SUPFAM" id="SSF55729">
    <property type="entry name" value="Acyl-CoA N-acyltransferases (Nat)"/>
    <property type="match status" value="1"/>
</dbReference>
<evidence type="ECO:0000256" key="5">
    <source>
        <dbReference type="ARBA" id="ARBA00022723"/>
    </source>
</evidence>
<dbReference type="GO" id="GO:0003682">
    <property type="term" value="F:chromatin binding"/>
    <property type="evidence" value="ECO:0007669"/>
    <property type="project" value="TreeGrafter"/>
</dbReference>
<evidence type="ECO:0000313" key="14">
    <source>
        <dbReference type="EMBL" id="KAJ8948442.1"/>
    </source>
</evidence>
<dbReference type="Pfam" id="PF17772">
    <property type="entry name" value="zf-MYST"/>
    <property type="match status" value="1"/>
</dbReference>
<dbReference type="EMBL" id="JAPWTK010000136">
    <property type="protein sequence ID" value="KAJ8948442.1"/>
    <property type="molecule type" value="Genomic_DNA"/>
</dbReference>
<feature type="region of interest" description="Disordered" evidence="12">
    <location>
        <begin position="441"/>
        <end position="498"/>
    </location>
</feature>
<feature type="active site" description="Proton donor/acceptor" evidence="11">
    <location>
        <position position="175"/>
    </location>
</feature>
<dbReference type="GO" id="GO:0010484">
    <property type="term" value="F:histone H3 acetyltransferase activity"/>
    <property type="evidence" value="ECO:0007669"/>
    <property type="project" value="TreeGrafter"/>
</dbReference>
<evidence type="ECO:0000256" key="9">
    <source>
        <dbReference type="ARBA" id="ARBA00022990"/>
    </source>
</evidence>
<dbReference type="GO" id="GO:0006357">
    <property type="term" value="P:regulation of transcription by RNA polymerase II"/>
    <property type="evidence" value="ECO:0007669"/>
    <property type="project" value="TreeGrafter"/>
</dbReference>
<dbReference type="AlphaFoldDB" id="A0AAV8YBQ8"/>
<evidence type="ECO:0000256" key="1">
    <source>
        <dbReference type="ARBA" id="ARBA00004123"/>
    </source>
</evidence>
<dbReference type="FunFam" id="1.10.10.10:FF:000123">
    <property type="entry name" value="Histone acetyltransferase"/>
    <property type="match status" value="1"/>
</dbReference>
<reference evidence="14" key="1">
    <citation type="journal article" date="2023" name="Insect Mol. Biol.">
        <title>Genome sequencing provides insights into the evolution of gene families encoding plant cell wall-degrading enzymes in longhorned beetles.</title>
        <authorList>
            <person name="Shin N.R."/>
            <person name="Okamura Y."/>
            <person name="Kirsch R."/>
            <person name="Pauchet Y."/>
        </authorList>
    </citation>
    <scope>NUCLEOTIDE SEQUENCE</scope>
    <source>
        <strain evidence="14">AMC_N1</strain>
    </source>
</reference>
<feature type="compositionally biased region" description="Basic and acidic residues" evidence="12">
    <location>
        <begin position="454"/>
        <end position="464"/>
    </location>
</feature>
<keyword evidence="8" id="KW-0156">Chromatin regulator</keyword>
<keyword evidence="9" id="KW-0007">Acetylation</keyword>
<dbReference type="GO" id="GO:0005634">
    <property type="term" value="C:nucleus"/>
    <property type="evidence" value="ECO:0007669"/>
    <property type="project" value="UniProtKB-SubCell"/>
</dbReference>
<dbReference type="Gene3D" id="1.10.10.10">
    <property type="entry name" value="Winged helix-like DNA-binding domain superfamily/Winged helix DNA-binding domain"/>
    <property type="match status" value="1"/>
</dbReference>
<feature type="domain" description="MYST-type HAT" evidence="13">
    <location>
        <begin position="1"/>
        <end position="277"/>
    </location>
</feature>
<dbReference type="InterPro" id="IPR016181">
    <property type="entry name" value="Acyl_CoA_acyltransferase"/>
</dbReference>
<feature type="compositionally biased region" description="Basic and acidic residues" evidence="12">
    <location>
        <begin position="342"/>
        <end position="352"/>
    </location>
</feature>
<dbReference type="Gene3D" id="3.40.630.30">
    <property type="match status" value="1"/>
</dbReference>
<keyword evidence="7" id="KW-0862">Zinc</keyword>
<gene>
    <name evidence="14" type="ORF">NQ318_007965</name>
</gene>
<accession>A0AAV8YBQ8</accession>
<dbReference type="Proteomes" id="UP001162162">
    <property type="component" value="Unassembled WGS sequence"/>
</dbReference>
<evidence type="ECO:0000256" key="2">
    <source>
        <dbReference type="ARBA" id="ARBA00010107"/>
    </source>
</evidence>
<dbReference type="Pfam" id="PF01853">
    <property type="entry name" value="MOZ_SAS"/>
    <property type="match status" value="1"/>
</dbReference>
<dbReference type="PANTHER" id="PTHR10615">
    <property type="entry name" value="HISTONE ACETYLTRANSFERASE"/>
    <property type="match status" value="1"/>
</dbReference>
<feature type="region of interest" description="Disordered" evidence="12">
    <location>
        <begin position="365"/>
        <end position="426"/>
    </location>
</feature>
<dbReference type="GO" id="GO:0003712">
    <property type="term" value="F:transcription coregulator activity"/>
    <property type="evidence" value="ECO:0007669"/>
    <property type="project" value="TreeGrafter"/>
</dbReference>
<name>A0AAV8YBQ8_9CUCU</name>
<keyword evidence="10" id="KW-0539">Nucleus</keyword>
<keyword evidence="6" id="KW-0863">Zinc-finger</keyword>
<evidence type="ECO:0000256" key="3">
    <source>
        <dbReference type="ARBA" id="ARBA00013184"/>
    </source>
</evidence>
<protein>
    <recommendedName>
        <fullName evidence="3">histone acetyltransferase</fullName>
        <ecNumber evidence="3">2.3.1.48</ecNumber>
    </recommendedName>
</protein>
<comment type="similarity">
    <text evidence="2">Belongs to the MYST (SAS/MOZ) family.</text>
</comment>
<dbReference type="GO" id="GO:0070776">
    <property type="term" value="C:MOZ/MORF histone acetyltransferase complex"/>
    <property type="evidence" value="ECO:0007669"/>
    <property type="project" value="TreeGrafter"/>
</dbReference>
<keyword evidence="15" id="KW-1185">Reference proteome</keyword>
<dbReference type="FunFam" id="3.40.630.30:FF:000001">
    <property type="entry name" value="Histone acetyltransferase"/>
    <property type="match status" value="1"/>
</dbReference>
<dbReference type="InterPro" id="IPR036388">
    <property type="entry name" value="WH-like_DNA-bd_sf"/>
</dbReference>
<keyword evidence="4" id="KW-0808">Transferase</keyword>
<dbReference type="EC" id="2.3.1.48" evidence="3"/>
<keyword evidence="5" id="KW-0479">Metal-binding</keyword>
<sequence>MAAQGRCPAAIEFGKRGTRARSPQEYARLPKLFLCEFCLKYTKSKAVLERHQDKCTWRHPPATEIYRCKDLSVFEVDGNVNKIYCQNLCLLAKLFLDHKTLYYDVEPFLFYVLTKNDKKGCHLVGYFSKEKHCAQKYNVSCIMTMPQYQRQGFGRFLIDFSYLLSKEEGQPGTPEKPLSDLGRVSYYAYWKSVVLEYLNSHRMEKLRLTDVSKDTGMYCHDIALALQLLGFIKYLPTEEGYKPIICVDWAKVDSHAERVAKSKTRIPIDQECLRWTPLLTTSVNPFREPKSDEEKDQSLNETADIVVPVPEKIIIETQQGVKLKRGKKRKISTAPPRTPKTSKVEPKTPKGELKAPVVVPVENNETTEEVEITSSGRKRTRPSKFKETTYADVKPKTPADAAGKRKRNDSVTPAKDADADKKKARVDINLVKNEPVAIKVEATDRTPRRNAAKILEETPKKVATDEVSTPKPNSAARPKRGAAHTKEKVGGRGGRSVA</sequence>
<dbReference type="InterPro" id="IPR040706">
    <property type="entry name" value="Zf-MYST"/>
</dbReference>
<organism evidence="14 15">
    <name type="scientific">Aromia moschata</name>
    <dbReference type="NCBI Taxonomy" id="1265417"/>
    <lineage>
        <taxon>Eukaryota</taxon>
        <taxon>Metazoa</taxon>
        <taxon>Ecdysozoa</taxon>
        <taxon>Arthropoda</taxon>
        <taxon>Hexapoda</taxon>
        <taxon>Insecta</taxon>
        <taxon>Pterygota</taxon>
        <taxon>Neoptera</taxon>
        <taxon>Endopterygota</taxon>
        <taxon>Coleoptera</taxon>
        <taxon>Polyphaga</taxon>
        <taxon>Cucujiformia</taxon>
        <taxon>Chrysomeloidea</taxon>
        <taxon>Cerambycidae</taxon>
        <taxon>Cerambycinae</taxon>
        <taxon>Callichromatini</taxon>
        <taxon>Aromia</taxon>
    </lineage>
</organism>
<proteinExistence type="inferred from homology"/>
<evidence type="ECO:0000259" key="13">
    <source>
        <dbReference type="PROSITE" id="PS51726"/>
    </source>
</evidence>
<evidence type="ECO:0000256" key="4">
    <source>
        <dbReference type="ARBA" id="ARBA00022679"/>
    </source>
</evidence>
<evidence type="ECO:0000256" key="10">
    <source>
        <dbReference type="ARBA" id="ARBA00023242"/>
    </source>
</evidence>
<dbReference type="Gene3D" id="3.30.60.60">
    <property type="entry name" value="N-acetyl transferase-like"/>
    <property type="match status" value="1"/>
</dbReference>
<evidence type="ECO:0000256" key="8">
    <source>
        <dbReference type="ARBA" id="ARBA00022853"/>
    </source>
</evidence>
<evidence type="ECO:0000256" key="11">
    <source>
        <dbReference type="PIRSR" id="PIRSR602717-51"/>
    </source>
</evidence>
<evidence type="ECO:0000256" key="12">
    <source>
        <dbReference type="SAM" id="MobiDB-lite"/>
    </source>
</evidence>
<dbReference type="GO" id="GO:0008270">
    <property type="term" value="F:zinc ion binding"/>
    <property type="evidence" value="ECO:0007669"/>
    <property type="project" value="UniProtKB-KW"/>
</dbReference>
<comment type="subcellular location">
    <subcellularLocation>
        <location evidence="1">Nucleus</location>
    </subcellularLocation>
</comment>
<dbReference type="InterPro" id="IPR050603">
    <property type="entry name" value="MYST_HAT"/>
</dbReference>
<feature type="compositionally biased region" description="Basic and acidic residues" evidence="12">
    <location>
        <begin position="384"/>
        <end position="397"/>
    </location>
</feature>
<feature type="region of interest" description="Disordered" evidence="12">
    <location>
        <begin position="324"/>
        <end position="352"/>
    </location>
</feature>
<dbReference type="InterPro" id="IPR002717">
    <property type="entry name" value="HAT_MYST-type"/>
</dbReference>